<evidence type="ECO:0000313" key="2">
    <source>
        <dbReference type="Proteomes" id="UP000016927"/>
    </source>
</evidence>
<keyword evidence="2" id="KW-1185">Reference proteome</keyword>
<organism evidence="1 2">
    <name type="scientific">Nosema bombycis (strain CQ1 / CVCC 102059)</name>
    <name type="common">Microsporidian parasite</name>
    <name type="synonym">Pebrine of silkworm</name>
    <dbReference type="NCBI Taxonomy" id="578461"/>
    <lineage>
        <taxon>Eukaryota</taxon>
        <taxon>Fungi</taxon>
        <taxon>Fungi incertae sedis</taxon>
        <taxon>Microsporidia</taxon>
        <taxon>Nosematidae</taxon>
        <taxon>Nosema</taxon>
    </lineage>
</organism>
<sequence>MEQKLRDHITSIKKKLEILRVHNKKLIELNYKLESFIVSLDTFSYEEPNVKLIKEKKEMKEKRLSQTIDFTQMKQEIRATKISKIDNDNPNVSKKSIPTPISKSTTTPLVYTPNKMNNNDFSFISEQSQDDFRFNELINRINNQGKVNKMHIIKILGMLNKSNGMLLDDVIKKSGMSKYKCIDVLNILLKTEPPAIIKKFDKGFIYYINYD</sequence>
<evidence type="ECO:0000313" key="1">
    <source>
        <dbReference type="EMBL" id="EOB13262.1"/>
    </source>
</evidence>
<reference evidence="1 2" key="1">
    <citation type="journal article" date="2013" name="BMC Genomics">
        <title>Comparative genomics of parasitic silkworm microsporidia reveal an association between genome expansion and host adaptation.</title>
        <authorList>
            <person name="Pan G."/>
            <person name="Xu J."/>
            <person name="Li T."/>
            <person name="Xia Q."/>
            <person name="Liu S.L."/>
            <person name="Zhang G."/>
            <person name="Li S."/>
            <person name="Li C."/>
            <person name="Liu H."/>
            <person name="Yang L."/>
            <person name="Liu T."/>
            <person name="Zhang X."/>
            <person name="Wu Z."/>
            <person name="Fan W."/>
            <person name="Dang X."/>
            <person name="Xiang H."/>
            <person name="Tao M."/>
            <person name="Li Y."/>
            <person name="Hu J."/>
            <person name="Li Z."/>
            <person name="Lin L."/>
            <person name="Luo J."/>
            <person name="Geng L."/>
            <person name="Wang L."/>
            <person name="Long M."/>
            <person name="Wan Y."/>
            <person name="He N."/>
            <person name="Zhang Z."/>
            <person name="Lu C."/>
            <person name="Keeling P.J."/>
            <person name="Wang J."/>
            <person name="Xiang Z."/>
            <person name="Zhou Z."/>
        </authorList>
    </citation>
    <scope>NUCLEOTIDE SEQUENCE [LARGE SCALE GENOMIC DNA]</scope>
    <source>
        <strain evidence="2">CQ1 / CVCC 102059</strain>
    </source>
</reference>
<dbReference type="OrthoDB" id="2195889at2759"/>
<protein>
    <submittedName>
        <fullName evidence="1">Uncharacterized protein</fullName>
    </submittedName>
</protein>
<accession>R0KSR6</accession>
<dbReference type="VEuPathDB" id="MicrosporidiaDB:NBO_89g0006"/>
<name>R0KSR6_NOSB1</name>
<dbReference type="EMBL" id="KB908997">
    <property type="protein sequence ID" value="EOB13262.1"/>
    <property type="molecule type" value="Genomic_DNA"/>
</dbReference>
<dbReference type="OMA" id="CIEILNC"/>
<dbReference type="Proteomes" id="UP000016927">
    <property type="component" value="Unassembled WGS sequence"/>
</dbReference>
<dbReference type="AlphaFoldDB" id="R0KSR6"/>
<dbReference type="HOGENOM" id="CLU_131614_0_0_1"/>
<proteinExistence type="predicted"/>
<gene>
    <name evidence="1" type="ORF">NBO_89g0006</name>
</gene>